<evidence type="ECO:0000313" key="2">
    <source>
        <dbReference type="EMBL" id="SHN20786.1"/>
    </source>
</evidence>
<evidence type="ECO:0000256" key="1">
    <source>
        <dbReference type="SAM" id="Phobius"/>
    </source>
</evidence>
<dbReference type="AlphaFoldDB" id="A0A1M7PTG1"/>
<sequence length="415" mass="46791">MRKAKNRGTWAKTRKFLNDIHLWAGLISGLVLLVVCLTGTIYVYNTEIRELAASHLYRVEVPDGKSRLTVETLFKEGAEFVEGKITGVKIPFEADRSFQVNARKEGDRSRFGTTYFFNPYTGAYLGNSKEPNSAAEFMGYLFSLHRWLLLDKIEEPLIGNLENRTLGSYITGTATILFTIGVLTGLVIWIPKKARYWRQGLKIKFTSNWKRINHDLHNTLAFYSAIVLFIMGVTGPFWSFPWYREGLQRSLGTYQERSEGGPGRGGAKSEIQEASGEVELFPIAQYLKIVDRELAYDGEYSINLPQNGGREISVSKKKAGFFAPAASDRIVLDAVTGEVKELAIFRDQPFNQRVARSIKALHIGDVYGSFSKLLYFISCLIATSLPITGTLIWINKMKKPKQRKKKEKKMAAAAI</sequence>
<keyword evidence="3" id="KW-1185">Reference proteome</keyword>
<dbReference type="STRING" id="388280.SAMN04488057_110134"/>
<dbReference type="PANTHER" id="PTHR34219:SF3">
    <property type="entry name" value="BLL7967 PROTEIN"/>
    <property type="match status" value="1"/>
</dbReference>
<dbReference type="EMBL" id="FRCY01000010">
    <property type="protein sequence ID" value="SHN20786.1"/>
    <property type="molecule type" value="Genomic_DNA"/>
</dbReference>
<accession>A0A1M7PTG1</accession>
<feature type="transmembrane region" description="Helical" evidence="1">
    <location>
        <begin position="20"/>
        <end position="44"/>
    </location>
</feature>
<feature type="transmembrane region" description="Helical" evidence="1">
    <location>
        <begin position="220"/>
        <end position="240"/>
    </location>
</feature>
<keyword evidence="1" id="KW-0812">Transmembrane</keyword>
<evidence type="ECO:0000313" key="3">
    <source>
        <dbReference type="Proteomes" id="UP000184513"/>
    </source>
</evidence>
<dbReference type="PANTHER" id="PTHR34219">
    <property type="entry name" value="IRON-REGULATED INNER MEMBRANE PROTEIN-RELATED"/>
    <property type="match status" value="1"/>
</dbReference>
<reference evidence="2 3" key="1">
    <citation type="submission" date="2016-11" db="EMBL/GenBank/DDBJ databases">
        <authorList>
            <person name="Jaros S."/>
            <person name="Januszkiewicz K."/>
            <person name="Wedrychowicz H."/>
        </authorList>
    </citation>
    <scope>NUCLEOTIDE SEQUENCE [LARGE SCALE GENOMIC DNA]</scope>
    <source>
        <strain evidence="2 3">CGMCC 1.6102</strain>
    </source>
</reference>
<keyword evidence="1" id="KW-0472">Membrane</keyword>
<dbReference type="Pfam" id="PF03929">
    <property type="entry name" value="PepSY_TM"/>
    <property type="match status" value="1"/>
</dbReference>
<dbReference type="OrthoDB" id="111691at2"/>
<keyword evidence="1" id="KW-1133">Transmembrane helix</keyword>
<proteinExistence type="predicted"/>
<feature type="transmembrane region" description="Helical" evidence="1">
    <location>
        <begin position="373"/>
        <end position="394"/>
    </location>
</feature>
<organism evidence="2 3">
    <name type="scientific">Cyclobacterium lianum</name>
    <dbReference type="NCBI Taxonomy" id="388280"/>
    <lineage>
        <taxon>Bacteria</taxon>
        <taxon>Pseudomonadati</taxon>
        <taxon>Bacteroidota</taxon>
        <taxon>Cytophagia</taxon>
        <taxon>Cytophagales</taxon>
        <taxon>Cyclobacteriaceae</taxon>
        <taxon>Cyclobacterium</taxon>
    </lineage>
</organism>
<dbReference type="InterPro" id="IPR005625">
    <property type="entry name" value="PepSY-ass_TM"/>
</dbReference>
<protein>
    <submittedName>
        <fullName evidence="2">Uncharacterized iron-regulated membrane protein</fullName>
    </submittedName>
</protein>
<gene>
    <name evidence="2" type="ORF">SAMN04488057_110134</name>
</gene>
<dbReference type="RefSeq" id="WP_073095666.1">
    <property type="nucleotide sequence ID" value="NZ_FRCY01000010.1"/>
</dbReference>
<feature type="transmembrane region" description="Helical" evidence="1">
    <location>
        <begin position="166"/>
        <end position="190"/>
    </location>
</feature>
<name>A0A1M7PTG1_9BACT</name>
<dbReference type="Proteomes" id="UP000184513">
    <property type="component" value="Unassembled WGS sequence"/>
</dbReference>